<protein>
    <recommendedName>
        <fullName evidence="3">DUF1499 domain-containing protein</fullName>
    </recommendedName>
</protein>
<dbReference type="PIRSF" id="PIRSF026426">
    <property type="entry name" value="DUF1499"/>
    <property type="match status" value="1"/>
</dbReference>
<evidence type="ECO:0000313" key="2">
    <source>
        <dbReference type="EMBL" id="VAW61433.1"/>
    </source>
</evidence>
<dbReference type="AlphaFoldDB" id="A0A3B0XAL7"/>
<gene>
    <name evidence="2" type="ORF">MNBD_GAMMA10-1164</name>
</gene>
<dbReference type="PANTHER" id="PTHR34801:SF6">
    <property type="entry name" value="SLL1620 PROTEIN"/>
    <property type="match status" value="1"/>
</dbReference>
<accession>A0A3B0XAL7</accession>
<name>A0A3B0XAL7_9ZZZZ</name>
<proteinExistence type="predicted"/>
<dbReference type="InterPro" id="IPR010865">
    <property type="entry name" value="DUF1499"/>
</dbReference>
<dbReference type="PANTHER" id="PTHR34801">
    <property type="entry name" value="EXPRESSED PROTEIN"/>
    <property type="match status" value="1"/>
</dbReference>
<evidence type="ECO:0000256" key="1">
    <source>
        <dbReference type="SAM" id="Phobius"/>
    </source>
</evidence>
<evidence type="ECO:0008006" key="3">
    <source>
        <dbReference type="Google" id="ProtNLM"/>
    </source>
</evidence>
<keyword evidence="1" id="KW-1133">Transmembrane helix</keyword>
<dbReference type="Pfam" id="PF07386">
    <property type="entry name" value="DUF1499"/>
    <property type="match status" value="1"/>
</dbReference>
<keyword evidence="1" id="KW-0472">Membrane</keyword>
<sequence length="165" mass="18727">MKLTLIILSSLIIIALAYFIYLGFKSHNGSPYGLRNSKLSPCTSKPNCICTEYPEDKSHFTEAFNYSETNTDSIVQSIRASIKQTGGEIINAEKINNKSTYISANYTSALFRYVDDFEVRIDTQKKRIHMRSASRVGHSDMGANLKRIQAFTKMLSQQIQISRRD</sequence>
<feature type="transmembrane region" description="Helical" evidence="1">
    <location>
        <begin position="6"/>
        <end position="24"/>
    </location>
</feature>
<organism evidence="2">
    <name type="scientific">hydrothermal vent metagenome</name>
    <dbReference type="NCBI Taxonomy" id="652676"/>
    <lineage>
        <taxon>unclassified sequences</taxon>
        <taxon>metagenomes</taxon>
        <taxon>ecological metagenomes</taxon>
    </lineage>
</organism>
<reference evidence="2" key="1">
    <citation type="submission" date="2018-06" db="EMBL/GenBank/DDBJ databases">
        <authorList>
            <person name="Zhirakovskaya E."/>
        </authorList>
    </citation>
    <scope>NUCLEOTIDE SEQUENCE</scope>
</reference>
<dbReference type="EMBL" id="UOFJ01000040">
    <property type="protein sequence ID" value="VAW61433.1"/>
    <property type="molecule type" value="Genomic_DNA"/>
</dbReference>
<keyword evidence="1" id="KW-0812">Transmembrane</keyword>